<comment type="caution">
    <text evidence="1">The sequence shown here is derived from an EMBL/GenBank/DDBJ whole genome shotgun (WGS) entry which is preliminary data.</text>
</comment>
<evidence type="ECO:0000313" key="2">
    <source>
        <dbReference type="Proteomes" id="UP000283389"/>
    </source>
</evidence>
<dbReference type="EMBL" id="MOAZ01000003">
    <property type="protein sequence ID" value="ROM55996.1"/>
    <property type="molecule type" value="Genomic_DNA"/>
</dbReference>
<accession>A0A423FEK6</accession>
<proteinExistence type="predicted"/>
<dbReference type="Proteomes" id="UP000283389">
    <property type="component" value="Unassembled WGS sequence"/>
</dbReference>
<name>A0A423FEK6_9PSED</name>
<dbReference type="RefSeq" id="WP_259696514.1">
    <property type="nucleotide sequence ID" value="NZ_MOAZ01000003.1"/>
</dbReference>
<organism evidence="1 2">
    <name type="scientific">Pseudomonas canadensis</name>
    <dbReference type="NCBI Taxonomy" id="915099"/>
    <lineage>
        <taxon>Bacteria</taxon>
        <taxon>Pseudomonadati</taxon>
        <taxon>Pseudomonadota</taxon>
        <taxon>Gammaproteobacteria</taxon>
        <taxon>Pseudomonadales</taxon>
        <taxon>Pseudomonadaceae</taxon>
        <taxon>Pseudomonas</taxon>
    </lineage>
</organism>
<evidence type="ECO:0000313" key="1">
    <source>
        <dbReference type="EMBL" id="ROM55996.1"/>
    </source>
</evidence>
<sequence length="64" mass="6659">MSDSESALSDIECLHRISLDLIGEQDLKALSGKIVDAALSITGSPFGTLQLLCPEGRASGRLSA</sequence>
<protein>
    <submittedName>
        <fullName evidence="1">Uncharacterized protein</fullName>
    </submittedName>
</protein>
<reference evidence="1 2" key="1">
    <citation type="submission" date="2016-10" db="EMBL/GenBank/DDBJ databases">
        <title>Comparative genome analysis of multiple Pseudomonas spp. focuses on biocontrol and plant growth promoting traits.</title>
        <authorList>
            <person name="Tao X.-Y."/>
            <person name="Taylor C.G."/>
        </authorList>
    </citation>
    <scope>NUCLEOTIDE SEQUENCE [LARGE SCALE GENOMIC DNA]</scope>
    <source>
        <strain evidence="1 2">36C8</strain>
    </source>
</reference>
<gene>
    <name evidence="1" type="ORF">BK649_03295</name>
</gene>
<dbReference type="AlphaFoldDB" id="A0A423FEK6"/>